<reference evidence="3 4" key="1">
    <citation type="submission" date="2020-06" db="EMBL/GenBank/DDBJ databases">
        <title>Rhizobium sp.nov. isolated from the tomato plant.</title>
        <authorList>
            <person name="Thin K.K."/>
            <person name="Zhang X."/>
            <person name="He S."/>
        </authorList>
    </citation>
    <scope>NUCLEOTIDE SEQUENCE [LARGE SCALE GENOMIC DNA]</scope>
    <source>
        <strain evidence="3 4">DBTS2</strain>
    </source>
</reference>
<comment type="caution">
    <text evidence="3">The sequence shown here is derived from an EMBL/GenBank/DDBJ whole genome shotgun (WGS) entry which is preliminary data.</text>
</comment>
<dbReference type="SUPFAM" id="SSF51905">
    <property type="entry name" value="FAD/NAD(P)-binding domain"/>
    <property type="match status" value="1"/>
</dbReference>
<dbReference type="PANTHER" id="PTHR48105">
    <property type="entry name" value="THIOREDOXIN REDUCTASE 1-RELATED-RELATED"/>
    <property type="match status" value="1"/>
</dbReference>
<evidence type="ECO:0000313" key="4">
    <source>
        <dbReference type="Proteomes" id="UP000659172"/>
    </source>
</evidence>
<keyword evidence="2" id="KW-0560">Oxidoreductase</keyword>
<dbReference type="Proteomes" id="UP000659172">
    <property type="component" value="Unassembled WGS sequence"/>
</dbReference>
<protein>
    <submittedName>
        <fullName evidence="3">NAD(P)/FAD-dependent oxidoreductase</fullName>
    </submittedName>
</protein>
<dbReference type="EMBL" id="JABXYK010000011">
    <property type="protein sequence ID" value="NVP57071.1"/>
    <property type="molecule type" value="Genomic_DNA"/>
</dbReference>
<evidence type="ECO:0000256" key="2">
    <source>
        <dbReference type="ARBA" id="ARBA00023002"/>
    </source>
</evidence>
<sequence>MTGGENADVLIIGAGPAALFAVFQLGIYGLRCHLVDGLDKAGGQCAVLYPDKPIYDVPGFSQIDGDELTERLLAQAAPFEPRFRFGRTVMDVAPVGHGRWELRLDDGTCIRAGYVILAAGLGLFSMPAGGRTDEAQLVPGPVADWPFARGRAGFSVDPATYETSCAGIFAIGDACDYPGKVKLILSGFHEAALATQEIRKRVAGGGRVPIEYTTTSKRIWERLGRS</sequence>
<gene>
    <name evidence="3" type="ORF">HV823_17585</name>
</gene>
<evidence type="ECO:0000256" key="1">
    <source>
        <dbReference type="ARBA" id="ARBA00022630"/>
    </source>
</evidence>
<dbReference type="Gene3D" id="3.50.50.60">
    <property type="entry name" value="FAD/NAD(P)-binding domain"/>
    <property type="match status" value="1"/>
</dbReference>
<dbReference type="InterPro" id="IPR036188">
    <property type="entry name" value="FAD/NAD-bd_sf"/>
</dbReference>
<dbReference type="RefSeq" id="WP_176951047.1">
    <property type="nucleotide sequence ID" value="NZ_JABXYK010000011.1"/>
</dbReference>
<dbReference type="PRINTS" id="PR00469">
    <property type="entry name" value="PNDRDTASEII"/>
</dbReference>
<name>A0ABX2QI99_9HYPH</name>
<keyword evidence="4" id="KW-1185">Reference proteome</keyword>
<keyword evidence="1" id="KW-0285">Flavoprotein</keyword>
<proteinExistence type="predicted"/>
<dbReference type="InterPro" id="IPR050097">
    <property type="entry name" value="Ferredoxin-NADP_redctase_2"/>
</dbReference>
<organism evidence="3 4">
    <name type="scientific">Mycoplana rhizolycopersici</name>
    <dbReference type="NCBI Taxonomy" id="2746702"/>
    <lineage>
        <taxon>Bacteria</taxon>
        <taxon>Pseudomonadati</taxon>
        <taxon>Pseudomonadota</taxon>
        <taxon>Alphaproteobacteria</taxon>
        <taxon>Hyphomicrobiales</taxon>
        <taxon>Rhizobiaceae</taxon>
        <taxon>Mycoplana</taxon>
    </lineage>
</organism>
<accession>A0ABX2QI99</accession>
<evidence type="ECO:0000313" key="3">
    <source>
        <dbReference type="EMBL" id="NVP57071.1"/>
    </source>
</evidence>